<evidence type="ECO:0000313" key="2">
    <source>
        <dbReference type="Proteomes" id="UP000077407"/>
    </source>
</evidence>
<name>A0A162KW44_9CLOT</name>
<organism evidence="1 2">
    <name type="scientific">Clostridium ljungdahlii</name>
    <dbReference type="NCBI Taxonomy" id="1538"/>
    <lineage>
        <taxon>Bacteria</taxon>
        <taxon>Bacillati</taxon>
        <taxon>Bacillota</taxon>
        <taxon>Clostridia</taxon>
        <taxon>Eubacteriales</taxon>
        <taxon>Clostridiaceae</taxon>
        <taxon>Clostridium</taxon>
    </lineage>
</organism>
<sequence>MEMLKGRIVEIEKNVHTGVYIKQGVKENKQYEYENNPKTPGGNGTYAIGHEYYGTTIDVKVYVYDLDKCFSWDIKDYILVVNNKKRISEKLLNYVIKNNKGKKVKLQIDGQYIGFYYSQLEVACNY</sequence>
<evidence type="ECO:0000313" key="1">
    <source>
        <dbReference type="EMBL" id="OAA87812.1"/>
    </source>
</evidence>
<protein>
    <submittedName>
        <fullName evidence="1">Uncharacterized protein</fullName>
    </submittedName>
</protein>
<dbReference type="PATRIC" id="fig|1538.10.peg.2372"/>
<dbReference type="Proteomes" id="UP000077407">
    <property type="component" value="Unassembled WGS sequence"/>
</dbReference>
<dbReference type="OrthoDB" id="2990746at2"/>
<dbReference type="EMBL" id="LITT01000019">
    <property type="protein sequence ID" value="OAA87812.1"/>
    <property type="molecule type" value="Genomic_DNA"/>
</dbReference>
<dbReference type="AlphaFoldDB" id="A0A162KW44"/>
<gene>
    <name evidence="1" type="ORF">WY13_01927</name>
</gene>
<accession>A0A162KW44</accession>
<reference evidence="1 2" key="1">
    <citation type="journal article" date="2015" name="Biotechnol. Bioeng.">
        <title>Genome sequence and phenotypic characterization of Caulobacter segnis.</title>
        <authorList>
            <person name="Patel S."/>
            <person name="Fletcher B."/>
            <person name="Scott D.C."/>
            <person name="Ely B."/>
        </authorList>
    </citation>
    <scope>NUCLEOTIDE SEQUENCE [LARGE SCALE GENOMIC DNA]</scope>
    <source>
        <strain evidence="1 2">ERI-2</strain>
    </source>
</reference>
<dbReference type="RefSeq" id="WP_063555412.1">
    <property type="nucleotide sequence ID" value="NZ_LITT01000019.1"/>
</dbReference>
<comment type="caution">
    <text evidence="1">The sequence shown here is derived from an EMBL/GenBank/DDBJ whole genome shotgun (WGS) entry which is preliminary data.</text>
</comment>
<proteinExistence type="predicted"/>